<proteinExistence type="predicted"/>
<evidence type="ECO:0000256" key="1">
    <source>
        <dbReference type="SAM" id="MobiDB-lite"/>
    </source>
</evidence>
<name>A0A1Y1Y1P1_9FUNG</name>
<dbReference type="AlphaFoldDB" id="A0A1Y1Y1P1"/>
<evidence type="ECO:0000313" key="2">
    <source>
        <dbReference type="EMBL" id="ORX91932.1"/>
    </source>
</evidence>
<gene>
    <name evidence="2" type="ORF">K493DRAFT_47454</name>
</gene>
<protein>
    <submittedName>
        <fullName evidence="2">Uncharacterized protein</fullName>
    </submittedName>
</protein>
<keyword evidence="3" id="KW-1185">Reference proteome</keyword>
<dbReference type="EMBL" id="MCFE01000300">
    <property type="protein sequence ID" value="ORX91932.1"/>
    <property type="molecule type" value="Genomic_DNA"/>
</dbReference>
<accession>A0A1Y1Y1P1</accession>
<comment type="caution">
    <text evidence="2">The sequence shown here is derived from an EMBL/GenBank/DDBJ whole genome shotgun (WGS) entry which is preliminary data.</text>
</comment>
<organism evidence="2 3">
    <name type="scientific">Basidiobolus meristosporus CBS 931.73</name>
    <dbReference type="NCBI Taxonomy" id="1314790"/>
    <lineage>
        <taxon>Eukaryota</taxon>
        <taxon>Fungi</taxon>
        <taxon>Fungi incertae sedis</taxon>
        <taxon>Zoopagomycota</taxon>
        <taxon>Entomophthoromycotina</taxon>
        <taxon>Basidiobolomycetes</taxon>
        <taxon>Basidiobolales</taxon>
        <taxon>Basidiobolaceae</taxon>
        <taxon>Basidiobolus</taxon>
    </lineage>
</organism>
<dbReference type="InParanoid" id="A0A1Y1Y1P1"/>
<dbReference type="Proteomes" id="UP000193498">
    <property type="component" value="Unassembled WGS sequence"/>
</dbReference>
<reference evidence="2 3" key="1">
    <citation type="submission" date="2016-07" db="EMBL/GenBank/DDBJ databases">
        <title>Pervasive Adenine N6-methylation of Active Genes in Fungi.</title>
        <authorList>
            <consortium name="DOE Joint Genome Institute"/>
            <person name="Mondo S.J."/>
            <person name="Dannebaum R.O."/>
            <person name="Kuo R.C."/>
            <person name="Labutti K."/>
            <person name="Haridas S."/>
            <person name="Kuo A."/>
            <person name="Salamov A."/>
            <person name="Ahrendt S.R."/>
            <person name="Lipzen A."/>
            <person name="Sullivan W."/>
            <person name="Andreopoulos W.B."/>
            <person name="Clum A."/>
            <person name="Lindquist E."/>
            <person name="Daum C."/>
            <person name="Ramamoorthy G.K."/>
            <person name="Gryganskyi A."/>
            <person name="Culley D."/>
            <person name="Magnuson J.K."/>
            <person name="James T.Y."/>
            <person name="O'Malley M.A."/>
            <person name="Stajich J.E."/>
            <person name="Spatafora J.W."/>
            <person name="Visel A."/>
            <person name="Grigoriev I.V."/>
        </authorList>
    </citation>
    <scope>NUCLEOTIDE SEQUENCE [LARGE SCALE GENOMIC DNA]</scope>
    <source>
        <strain evidence="2 3">CBS 931.73</strain>
    </source>
</reference>
<feature type="region of interest" description="Disordered" evidence="1">
    <location>
        <begin position="84"/>
        <end position="142"/>
    </location>
</feature>
<sequence length="170" mass="19646">MRLGLAYVCMDQSYCRDELKYIISIKWQLRGRWEAGKTRGLLLQRITCTCFTTTNSANRRSKWVQGKTILPLYRFSPLRESSQEWTLLNPDGPPPPLKKKHVPSVQHPPPLSTSIQNPPRRDERLRGPESPQGYSPGSYRFPAQLSHQTLSVKVPPEVRREILYSTQLPY</sequence>
<evidence type="ECO:0000313" key="3">
    <source>
        <dbReference type="Proteomes" id="UP000193498"/>
    </source>
</evidence>